<dbReference type="EMBL" id="NMWX01000057">
    <property type="protein sequence ID" value="OZF88158.1"/>
    <property type="molecule type" value="Genomic_DNA"/>
</dbReference>
<feature type="non-terminal residue" evidence="3">
    <location>
        <position position="1"/>
    </location>
</feature>
<feature type="region of interest" description="Disordered" evidence="1">
    <location>
        <begin position="1"/>
        <end position="22"/>
    </location>
</feature>
<proteinExistence type="predicted"/>
<keyword evidence="4" id="KW-1185">Reference proteome</keyword>
<reference evidence="4" key="1">
    <citation type="submission" date="2017-08" db="EMBL/GenBank/DDBJ databases">
        <authorList>
            <person name="Fierst J.L."/>
        </authorList>
    </citation>
    <scope>NUCLEOTIDE SEQUENCE [LARGE SCALE GENOMIC DNA]</scope>
    <source>
        <strain evidence="4">PX439</strain>
    </source>
</reference>
<evidence type="ECO:0000256" key="1">
    <source>
        <dbReference type="SAM" id="MobiDB-lite"/>
    </source>
</evidence>
<dbReference type="AlphaFoldDB" id="A0A260ZR73"/>
<reference evidence="3" key="2">
    <citation type="submission" date="2017-08" db="EMBL/GenBank/DDBJ databases">
        <authorList>
            <person name="de Groot N.N."/>
        </authorList>
    </citation>
    <scope>NUCLEOTIDE SEQUENCE [LARGE SCALE GENOMIC DNA]</scope>
    <source>
        <strain evidence="3">PX439</strain>
    </source>
</reference>
<evidence type="ECO:0000313" key="2">
    <source>
        <dbReference type="EMBL" id="KAF1746310.1"/>
    </source>
</evidence>
<evidence type="ECO:0000313" key="5">
    <source>
        <dbReference type="Proteomes" id="UP000483820"/>
    </source>
</evidence>
<evidence type="ECO:0000313" key="4">
    <source>
        <dbReference type="Proteomes" id="UP000216624"/>
    </source>
</evidence>
<dbReference type="Proteomes" id="UP000216624">
    <property type="component" value="Unassembled WGS sequence"/>
</dbReference>
<gene>
    <name evidence="3" type="ORF">FL82_22918</name>
    <name evidence="2" type="ORF">GCK72_022763</name>
</gene>
<accession>A0A260ZR73</accession>
<evidence type="ECO:0000313" key="3">
    <source>
        <dbReference type="EMBL" id="OZF88158.1"/>
    </source>
</evidence>
<protein>
    <submittedName>
        <fullName evidence="3">Uncharacterized protein</fullName>
    </submittedName>
</protein>
<name>A0A260ZR73_CAERE</name>
<comment type="caution">
    <text evidence="3">The sequence shown here is derived from an EMBL/GenBank/DDBJ whole genome shotgun (WGS) entry which is preliminary data.</text>
</comment>
<organism evidence="3 4">
    <name type="scientific">Caenorhabditis remanei</name>
    <name type="common">Caenorhabditis vulgaris</name>
    <dbReference type="NCBI Taxonomy" id="31234"/>
    <lineage>
        <taxon>Eukaryota</taxon>
        <taxon>Metazoa</taxon>
        <taxon>Ecdysozoa</taxon>
        <taxon>Nematoda</taxon>
        <taxon>Chromadorea</taxon>
        <taxon>Rhabditida</taxon>
        <taxon>Rhabditina</taxon>
        <taxon>Rhabditomorpha</taxon>
        <taxon>Rhabditoidea</taxon>
        <taxon>Rhabditidae</taxon>
        <taxon>Peloderinae</taxon>
        <taxon>Caenorhabditis</taxon>
    </lineage>
</organism>
<sequence>MLEETEEVMENQRTPSADVMDTKPSVDRFKTMIEKMVEVGADGSDDKRPALLNKNQQIDDRYKEFLHSAVDRQ</sequence>
<dbReference type="EMBL" id="WUAV01000006">
    <property type="protein sequence ID" value="KAF1746310.1"/>
    <property type="molecule type" value="Genomic_DNA"/>
</dbReference>
<dbReference type="Proteomes" id="UP000483820">
    <property type="component" value="Chromosome X"/>
</dbReference>
<reference evidence="2 5" key="3">
    <citation type="submission" date="2019-12" db="EMBL/GenBank/DDBJ databases">
        <title>Chromosome-level assembly of the Caenorhabditis remanei genome.</title>
        <authorList>
            <person name="Teterina A.A."/>
            <person name="Willis J.H."/>
            <person name="Phillips P.C."/>
        </authorList>
    </citation>
    <scope>NUCLEOTIDE SEQUENCE [LARGE SCALE GENOMIC DNA]</scope>
    <source>
        <strain evidence="2 5">PX506</strain>
        <tissue evidence="2">Whole organism</tissue>
    </source>
</reference>